<dbReference type="Pfam" id="PF03101">
    <property type="entry name" value="FAR1"/>
    <property type="match status" value="1"/>
</dbReference>
<protein>
    <recommendedName>
        <fullName evidence="1">Protein FAR1-RELATED SEQUENCE</fullName>
    </recommendedName>
</protein>
<keyword evidence="1" id="KW-0863">Zinc-finger</keyword>
<keyword evidence="5" id="KW-1185">Reference proteome</keyword>
<organism evidence="4 5">
    <name type="scientific">Rhododendron griersonianum</name>
    <dbReference type="NCBI Taxonomy" id="479676"/>
    <lineage>
        <taxon>Eukaryota</taxon>
        <taxon>Viridiplantae</taxon>
        <taxon>Streptophyta</taxon>
        <taxon>Embryophyta</taxon>
        <taxon>Tracheophyta</taxon>
        <taxon>Spermatophyta</taxon>
        <taxon>Magnoliopsida</taxon>
        <taxon>eudicotyledons</taxon>
        <taxon>Gunneridae</taxon>
        <taxon>Pentapetalae</taxon>
        <taxon>asterids</taxon>
        <taxon>Ericales</taxon>
        <taxon>Ericaceae</taxon>
        <taxon>Ericoideae</taxon>
        <taxon>Rhodoreae</taxon>
        <taxon>Rhododendron</taxon>
    </lineage>
</organism>
<evidence type="ECO:0000259" key="3">
    <source>
        <dbReference type="Pfam" id="PF03101"/>
    </source>
</evidence>
<feature type="region of interest" description="Disordered" evidence="2">
    <location>
        <begin position="388"/>
        <end position="422"/>
    </location>
</feature>
<proteinExistence type="inferred from homology"/>
<keyword evidence="1" id="KW-0479">Metal-binding</keyword>
<dbReference type="InterPro" id="IPR004330">
    <property type="entry name" value="FAR1_DNA_bnd_dom"/>
</dbReference>
<dbReference type="PANTHER" id="PTHR31669:SF302">
    <property type="entry name" value="PROTEIN FAR1-RELATED SEQUENCE"/>
    <property type="match status" value="1"/>
</dbReference>
<dbReference type="InterPro" id="IPR031052">
    <property type="entry name" value="FHY3/FAR1"/>
</dbReference>
<keyword evidence="1" id="KW-0862">Zinc</keyword>
<comment type="function">
    <text evidence="1">Putative transcription activator involved in regulating light control of development.</text>
</comment>
<evidence type="ECO:0000256" key="1">
    <source>
        <dbReference type="RuleBase" id="RU367018"/>
    </source>
</evidence>
<dbReference type="GO" id="GO:0005634">
    <property type="term" value="C:nucleus"/>
    <property type="evidence" value="ECO:0007669"/>
    <property type="project" value="UniProtKB-SubCell"/>
</dbReference>
<dbReference type="GO" id="GO:0008270">
    <property type="term" value="F:zinc ion binding"/>
    <property type="evidence" value="ECO:0007669"/>
    <property type="project" value="UniProtKB-UniRule"/>
</dbReference>
<comment type="similarity">
    <text evidence="1">Belongs to the FHY3/FAR1 family.</text>
</comment>
<reference evidence="4" key="1">
    <citation type="submission" date="2020-08" db="EMBL/GenBank/DDBJ databases">
        <title>Plant Genome Project.</title>
        <authorList>
            <person name="Zhang R.-G."/>
        </authorList>
    </citation>
    <scope>NUCLEOTIDE SEQUENCE</scope>
    <source>
        <strain evidence="4">WSP0</strain>
        <tissue evidence="4">Leaf</tissue>
    </source>
</reference>
<dbReference type="GO" id="GO:0003676">
    <property type="term" value="F:nucleic acid binding"/>
    <property type="evidence" value="ECO:0007669"/>
    <property type="project" value="InterPro"/>
</dbReference>
<feature type="domain" description="FAR1" evidence="3">
    <location>
        <begin position="42"/>
        <end position="150"/>
    </location>
</feature>
<accession>A0AAV6IX55</accession>
<evidence type="ECO:0000313" key="5">
    <source>
        <dbReference type="Proteomes" id="UP000823749"/>
    </source>
</evidence>
<dbReference type="EMBL" id="JACTNZ010000009">
    <property type="protein sequence ID" value="KAG5531199.1"/>
    <property type="molecule type" value="Genomic_DNA"/>
</dbReference>
<comment type="subcellular location">
    <subcellularLocation>
        <location evidence="1">Nucleus</location>
    </subcellularLocation>
</comment>
<keyword evidence="1" id="KW-0539">Nucleus</keyword>
<dbReference type="GO" id="GO:0006355">
    <property type="term" value="P:regulation of DNA-templated transcription"/>
    <property type="evidence" value="ECO:0007669"/>
    <property type="project" value="UniProtKB-UniRule"/>
</dbReference>
<dbReference type="PANTHER" id="PTHR31669">
    <property type="entry name" value="PROTEIN FAR1-RELATED SEQUENCE 10-RELATED"/>
    <property type="match status" value="1"/>
</dbReference>
<dbReference type="SUPFAM" id="SSF57756">
    <property type="entry name" value="Retrovirus zinc finger-like domains"/>
    <property type="match status" value="1"/>
</dbReference>
<comment type="caution">
    <text evidence="4">The sequence shown here is derived from an EMBL/GenBank/DDBJ whole genome shotgun (WGS) entry which is preliminary data.</text>
</comment>
<dbReference type="Proteomes" id="UP000823749">
    <property type="component" value="Chromosome 9"/>
</dbReference>
<sequence>MEEHFDLEDFEVEDFQTPNNDVEVLESPSSEMSFATIDKARKYYEDYGRQNGFWIRTRTSSKGQNRSNEVTSMLFVCAKEGKYVARPKNDGFVEGDDKREEDEEVKTKKRFRNCSTVRCDCKAHLRIRYDKWSSKWKVTVFNDTHNHQLVTPSKRKKMRSNRYMPKPIKDLTEHAAKVYTRNIFNKFKDEISEALNYKVEEMTNADGFQSFVVKSKVNELQKFTVTLDSQTYEDIDTIPDHFILPRWRQKANKFRIIDSEGLVHDDGKEESEALRLSHMCQESTKLACLAAPSYESYKIYIEAMNDLSEKLLKISSYVPPPINVCHEKDDLHSTERTQVLLLDPNISQTKGRKKDVKGKNDTIHSGRLKSGIELALNKKKRKCNLCKGIGHDKRTCPENPTSKANKALEAEAQSSDSDQEMT</sequence>
<evidence type="ECO:0000256" key="2">
    <source>
        <dbReference type="SAM" id="MobiDB-lite"/>
    </source>
</evidence>
<dbReference type="InterPro" id="IPR036875">
    <property type="entry name" value="Znf_CCHC_sf"/>
</dbReference>
<evidence type="ECO:0000313" key="4">
    <source>
        <dbReference type="EMBL" id="KAG5531199.1"/>
    </source>
</evidence>
<name>A0AAV6IX55_9ERIC</name>
<gene>
    <name evidence="4" type="ORF">RHGRI_025975</name>
</gene>
<dbReference type="AlphaFoldDB" id="A0AAV6IX55"/>